<keyword evidence="1" id="KW-0812">Transmembrane</keyword>
<feature type="transmembrane region" description="Helical" evidence="1">
    <location>
        <begin position="352"/>
        <end position="370"/>
    </location>
</feature>
<evidence type="ECO:0000313" key="3">
    <source>
        <dbReference type="Proteomes" id="UP000473885"/>
    </source>
</evidence>
<feature type="transmembrane region" description="Helical" evidence="1">
    <location>
        <begin position="190"/>
        <end position="213"/>
    </location>
</feature>
<evidence type="ECO:0000313" key="2">
    <source>
        <dbReference type="EMBL" id="NEZ46239.1"/>
    </source>
</evidence>
<dbReference type="Pfam" id="PF12679">
    <property type="entry name" value="ABC2_membrane_2"/>
    <property type="match status" value="1"/>
</dbReference>
<dbReference type="RefSeq" id="WP_050607551.1">
    <property type="nucleotide sequence ID" value="NZ_CABKUB010000006.1"/>
</dbReference>
<protein>
    <submittedName>
        <fullName evidence="2">ABC transporter permease</fullName>
    </submittedName>
</protein>
<organism evidence="2 3">
    <name type="scientific">Clostridium niameyense</name>
    <dbReference type="NCBI Taxonomy" id="1622073"/>
    <lineage>
        <taxon>Bacteria</taxon>
        <taxon>Bacillati</taxon>
        <taxon>Bacillota</taxon>
        <taxon>Clostridia</taxon>
        <taxon>Eubacteriales</taxon>
        <taxon>Clostridiaceae</taxon>
        <taxon>Clostridium</taxon>
    </lineage>
</organism>
<dbReference type="EMBL" id="SXDP01000002">
    <property type="protein sequence ID" value="NEZ46239.1"/>
    <property type="molecule type" value="Genomic_DNA"/>
</dbReference>
<dbReference type="Proteomes" id="UP000473885">
    <property type="component" value="Unassembled WGS sequence"/>
</dbReference>
<proteinExistence type="predicted"/>
<dbReference type="GO" id="GO:0140359">
    <property type="term" value="F:ABC-type transporter activity"/>
    <property type="evidence" value="ECO:0007669"/>
    <property type="project" value="InterPro"/>
</dbReference>
<feature type="transmembrane region" description="Helical" evidence="1">
    <location>
        <begin position="322"/>
        <end position="340"/>
    </location>
</feature>
<feature type="transmembrane region" description="Helical" evidence="1">
    <location>
        <begin position="376"/>
        <end position="400"/>
    </location>
</feature>
<accession>A0A6M0R9H3</accession>
<dbReference type="GO" id="GO:0005886">
    <property type="term" value="C:plasma membrane"/>
    <property type="evidence" value="ECO:0007669"/>
    <property type="project" value="UniProtKB-SubCell"/>
</dbReference>
<keyword evidence="1" id="KW-1133">Transmembrane helix</keyword>
<gene>
    <name evidence="2" type="ORF">FDF74_03310</name>
</gene>
<sequence length="405" mass="46091">MDVFLQEIKRQLNFKRFINYILIVIMLAILWTWFIVGSATEDFMQTGCYKGHRGKGAIELAAKDRNVTAGKMTEDKFQKGCEIFLNALKGNDESDLKITKDLLQYAVYSDKLVMQNFRLKKMRGESTKDVCHISKDFGRHFYENEDLYYKNYINQNAKNEKEVTIALAMWDKVEKPYTYYSGFEIWDDGIAHIVFFSFVLMIIIGVFSGSIIASDKESEVDEIIKSTPKGRRNLIVAKIVIPLIMSVVIYLCGVGIYILLLKSLLPKNALNTSIQVLGITSFLPYNVLELLKKTFIFGAIGTLTTASFSTWISSIVKKSSRAIEISVLTTIGAFLIFVFVKIDNPIMDIIKIFIPGGIVFSDIGFEFPFITFMGKVFSVSSIFIVSSVIIFLFSMVFTLLNYMRR</sequence>
<feature type="transmembrane region" description="Helical" evidence="1">
    <location>
        <begin position="234"/>
        <end position="260"/>
    </location>
</feature>
<dbReference type="OrthoDB" id="1883377at2"/>
<evidence type="ECO:0000256" key="1">
    <source>
        <dbReference type="SAM" id="Phobius"/>
    </source>
</evidence>
<feature type="transmembrane region" description="Helical" evidence="1">
    <location>
        <begin position="272"/>
        <end position="288"/>
    </location>
</feature>
<reference evidence="2 3" key="1">
    <citation type="submission" date="2019-04" db="EMBL/GenBank/DDBJ databases">
        <title>Genome sequencing of Clostridium botulinum Groups I-IV and Clostridium butyricum.</title>
        <authorList>
            <person name="Brunt J."/>
            <person name="Van Vliet A.H.M."/>
            <person name="Stringer S.C."/>
            <person name="Carter A.T."/>
            <person name="Peck M.W."/>
        </authorList>
    </citation>
    <scope>NUCLEOTIDE SEQUENCE [LARGE SCALE GENOMIC DNA]</scope>
    <source>
        <strain evidence="2 3">IFR 18/094</strain>
    </source>
</reference>
<feature type="transmembrane region" description="Helical" evidence="1">
    <location>
        <begin position="295"/>
        <end position="316"/>
    </location>
</feature>
<name>A0A6M0R9H3_9CLOT</name>
<feature type="transmembrane region" description="Helical" evidence="1">
    <location>
        <begin position="17"/>
        <end position="36"/>
    </location>
</feature>
<keyword evidence="1" id="KW-0472">Membrane</keyword>
<comment type="caution">
    <text evidence="2">The sequence shown here is derived from an EMBL/GenBank/DDBJ whole genome shotgun (WGS) entry which is preliminary data.</text>
</comment>
<dbReference type="AlphaFoldDB" id="A0A6M0R9H3"/>
<keyword evidence="3" id="KW-1185">Reference proteome</keyword>